<accession>A0A3M2LEN5</accession>
<dbReference type="Proteomes" id="UP000279275">
    <property type="component" value="Unassembled WGS sequence"/>
</dbReference>
<dbReference type="PANTHER" id="PTHR43586">
    <property type="entry name" value="CYSTEINE DESULFURASE"/>
    <property type="match status" value="1"/>
</dbReference>
<organism evidence="2 3">
    <name type="scientific">Nocardia stercoris</name>
    <dbReference type="NCBI Taxonomy" id="2483361"/>
    <lineage>
        <taxon>Bacteria</taxon>
        <taxon>Bacillati</taxon>
        <taxon>Actinomycetota</taxon>
        <taxon>Actinomycetes</taxon>
        <taxon>Mycobacteriales</taxon>
        <taxon>Nocardiaceae</taxon>
        <taxon>Nocardia</taxon>
    </lineage>
</organism>
<dbReference type="PANTHER" id="PTHR43586:SF21">
    <property type="entry name" value="PYRIDOXAL PHOSPHATE (PLP)-DEPENDENT ASPARTATE AMINOTRANSFERASE SUPERFAMILY"/>
    <property type="match status" value="1"/>
</dbReference>
<sequence length="348" mass="36701">MRALADGEFRTETTYLNTASYGLPPQRGLTAVQDVLREWSAGRATPADQDDRVDVLRDRFAALLSGATAADVAVGSSVGALIGPVAAGLPAGAEVLVAEGDFASVPNPFRYRGDLRVRSVPLAELVDRVRPGTALVAVSLTQSADGRTVDRAALRAATHAHGARLLYDATQAAGWLPLTFADADYWVCATFKWLLGARSVSLLAAAPEAAADLRPVGPGWYAAQDRWTEIYAPERLADTTRRFDDTPDWLGVVAAVAGLDVVHETTVDAIHAHDLALATRFRKGLTDLDLTPVPGDSPIVAIPGAASANDRLAAAGVIASARAGGLRFSFHLHNTAEDVDRALDVLAR</sequence>
<evidence type="ECO:0000313" key="3">
    <source>
        <dbReference type="Proteomes" id="UP000279275"/>
    </source>
</evidence>
<evidence type="ECO:0000259" key="1">
    <source>
        <dbReference type="Pfam" id="PF00266"/>
    </source>
</evidence>
<dbReference type="InterPro" id="IPR000192">
    <property type="entry name" value="Aminotrans_V_dom"/>
</dbReference>
<dbReference type="GO" id="GO:0008483">
    <property type="term" value="F:transaminase activity"/>
    <property type="evidence" value="ECO:0007669"/>
    <property type="project" value="UniProtKB-KW"/>
</dbReference>
<dbReference type="SUPFAM" id="SSF53383">
    <property type="entry name" value="PLP-dependent transferases"/>
    <property type="match status" value="1"/>
</dbReference>
<dbReference type="EMBL" id="RFFH01000001">
    <property type="protein sequence ID" value="RMI35043.1"/>
    <property type="molecule type" value="Genomic_DNA"/>
</dbReference>
<dbReference type="RefSeq" id="WP_122186016.1">
    <property type="nucleotide sequence ID" value="NZ_RFFH01000001.1"/>
</dbReference>
<dbReference type="OrthoDB" id="250246at2"/>
<name>A0A3M2LEN5_9NOCA</name>
<dbReference type="InterPro" id="IPR015422">
    <property type="entry name" value="PyrdxlP-dep_Trfase_small"/>
</dbReference>
<feature type="domain" description="Aminotransferase class V" evidence="1">
    <location>
        <begin position="122"/>
        <end position="293"/>
    </location>
</feature>
<dbReference type="AlphaFoldDB" id="A0A3M2LEN5"/>
<reference evidence="2 3" key="1">
    <citation type="submission" date="2018-10" db="EMBL/GenBank/DDBJ databases">
        <title>Isolation from cow dung.</title>
        <authorList>
            <person name="Ling L."/>
        </authorList>
    </citation>
    <scope>NUCLEOTIDE SEQUENCE [LARGE SCALE GENOMIC DNA]</scope>
    <source>
        <strain evidence="2 3">NEAU-LL90</strain>
    </source>
</reference>
<dbReference type="Gene3D" id="3.90.1150.10">
    <property type="entry name" value="Aspartate Aminotransferase, domain 1"/>
    <property type="match status" value="1"/>
</dbReference>
<keyword evidence="3" id="KW-1185">Reference proteome</keyword>
<proteinExistence type="predicted"/>
<comment type="caution">
    <text evidence="2">The sequence shown here is derived from an EMBL/GenBank/DDBJ whole genome shotgun (WGS) entry which is preliminary data.</text>
</comment>
<keyword evidence="2" id="KW-0032">Aminotransferase</keyword>
<dbReference type="Gene3D" id="3.40.640.10">
    <property type="entry name" value="Type I PLP-dependent aspartate aminotransferase-like (Major domain)"/>
    <property type="match status" value="1"/>
</dbReference>
<dbReference type="InterPro" id="IPR015421">
    <property type="entry name" value="PyrdxlP-dep_Trfase_major"/>
</dbReference>
<evidence type="ECO:0000313" key="2">
    <source>
        <dbReference type="EMBL" id="RMI35043.1"/>
    </source>
</evidence>
<protein>
    <submittedName>
        <fullName evidence="2">Aminotransferase class V-fold PLP-dependent enzyme</fullName>
    </submittedName>
</protein>
<gene>
    <name evidence="2" type="ORF">EBN03_01535</name>
</gene>
<keyword evidence="2" id="KW-0808">Transferase</keyword>
<dbReference type="Pfam" id="PF00266">
    <property type="entry name" value="Aminotran_5"/>
    <property type="match status" value="1"/>
</dbReference>
<dbReference type="InterPro" id="IPR015424">
    <property type="entry name" value="PyrdxlP-dep_Trfase"/>
</dbReference>